<keyword evidence="5 7" id="KW-0472">Membrane</keyword>
<organism evidence="9 10">
    <name type="scientific">Daphnia galeata</name>
    <dbReference type="NCBI Taxonomy" id="27404"/>
    <lineage>
        <taxon>Eukaryota</taxon>
        <taxon>Metazoa</taxon>
        <taxon>Ecdysozoa</taxon>
        <taxon>Arthropoda</taxon>
        <taxon>Crustacea</taxon>
        <taxon>Branchiopoda</taxon>
        <taxon>Diplostraca</taxon>
        <taxon>Cladocera</taxon>
        <taxon>Anomopoda</taxon>
        <taxon>Daphniidae</taxon>
        <taxon>Daphnia</taxon>
    </lineage>
</organism>
<gene>
    <name evidence="9" type="ORF">DGAL_LOCUS900</name>
</gene>
<feature type="transmembrane region" description="Helical" evidence="7">
    <location>
        <begin position="223"/>
        <end position="240"/>
    </location>
</feature>
<evidence type="ECO:0000256" key="7">
    <source>
        <dbReference type="RuleBase" id="RU079119"/>
    </source>
</evidence>
<keyword evidence="10" id="KW-1185">Reference proteome</keyword>
<keyword evidence="2 7" id="KW-0808">Transferase</keyword>
<feature type="transmembrane region" description="Helical" evidence="7">
    <location>
        <begin position="247"/>
        <end position="267"/>
    </location>
</feature>
<dbReference type="OrthoDB" id="302728at2759"/>
<reference evidence="9" key="1">
    <citation type="submission" date="2021-11" db="EMBL/GenBank/DDBJ databases">
        <authorList>
            <person name="Schell T."/>
        </authorList>
    </citation>
    <scope>NUCLEOTIDE SEQUENCE</scope>
    <source>
        <strain evidence="9">M5</strain>
    </source>
</reference>
<feature type="transmembrane region" description="Helical" evidence="7">
    <location>
        <begin position="191"/>
        <end position="211"/>
    </location>
</feature>
<proteinExistence type="inferred from homology"/>
<dbReference type="PROSITE" id="PS50216">
    <property type="entry name" value="DHHC"/>
    <property type="match status" value="1"/>
</dbReference>
<evidence type="ECO:0000256" key="1">
    <source>
        <dbReference type="ARBA" id="ARBA00004141"/>
    </source>
</evidence>
<accession>A0A8J2WGN6</accession>
<dbReference type="EMBL" id="CAKKLH010000008">
    <property type="protein sequence ID" value="CAH0098797.1"/>
    <property type="molecule type" value="Genomic_DNA"/>
</dbReference>
<comment type="catalytic activity">
    <reaction evidence="7">
        <text>L-cysteinyl-[protein] + hexadecanoyl-CoA = S-hexadecanoyl-L-cysteinyl-[protein] + CoA</text>
        <dbReference type="Rhea" id="RHEA:36683"/>
        <dbReference type="Rhea" id="RHEA-COMP:10131"/>
        <dbReference type="Rhea" id="RHEA-COMP:11032"/>
        <dbReference type="ChEBI" id="CHEBI:29950"/>
        <dbReference type="ChEBI" id="CHEBI:57287"/>
        <dbReference type="ChEBI" id="CHEBI:57379"/>
        <dbReference type="ChEBI" id="CHEBI:74151"/>
        <dbReference type="EC" id="2.3.1.225"/>
    </reaction>
</comment>
<dbReference type="AlphaFoldDB" id="A0A8J2WGN6"/>
<evidence type="ECO:0000313" key="9">
    <source>
        <dbReference type="EMBL" id="CAH0098797.1"/>
    </source>
</evidence>
<keyword evidence="6 7" id="KW-0012">Acyltransferase</keyword>
<sequence length="339" mass="39454">MVRQHPYESRRTQANDVTMTTESRDLTAEKMRISVAARLEKRFYISLIEMLPFRDRVIPKIVSELVALGFVLFIIPAIYIFELAVVLPAVYDGKKEFDTFWLYFHSACGTFVMFNVVGNLIGVILVDTSAKHIIVDTSKADASKGWRLCSVCETISPPRSWHCNQCNTCILKREHHCGFTGCCVGYKNFRFFYLFLANLFFATIYATYFNHYFIWSQVIEFEWSHIIRIAMPLTIIFFGIDTSITQLYFFYYSITMIGCCFSGVLLYQQSYLAFFNQTSWERNKGTNEHDCGVMHNIHDSLGLRWYLIWLCPFLQSPLPHEGVQWMTQEQISLEGAKNK</sequence>
<protein>
    <recommendedName>
        <fullName evidence="7">Palmitoyltransferase</fullName>
        <ecNumber evidence="7">2.3.1.225</ecNumber>
    </recommendedName>
</protein>
<name>A0A8J2WGN6_9CRUS</name>
<dbReference type="PANTHER" id="PTHR12246">
    <property type="entry name" value="PALMITOYLTRANSFERASE ZDHHC16"/>
    <property type="match status" value="1"/>
</dbReference>
<dbReference type="InterPro" id="IPR001594">
    <property type="entry name" value="Palmitoyltrfase_DHHC"/>
</dbReference>
<comment type="domain">
    <text evidence="7">The DHHC domain is required for palmitoyltransferase activity.</text>
</comment>
<keyword evidence="4 7" id="KW-1133">Transmembrane helix</keyword>
<evidence type="ECO:0000256" key="6">
    <source>
        <dbReference type="ARBA" id="ARBA00023315"/>
    </source>
</evidence>
<comment type="caution">
    <text evidence="9">The sequence shown here is derived from an EMBL/GenBank/DDBJ whole genome shotgun (WGS) entry which is preliminary data.</text>
</comment>
<evidence type="ECO:0000256" key="3">
    <source>
        <dbReference type="ARBA" id="ARBA00022692"/>
    </source>
</evidence>
<dbReference type="GO" id="GO:0016020">
    <property type="term" value="C:membrane"/>
    <property type="evidence" value="ECO:0007669"/>
    <property type="project" value="UniProtKB-SubCell"/>
</dbReference>
<feature type="transmembrane region" description="Helical" evidence="7">
    <location>
        <begin position="61"/>
        <end position="81"/>
    </location>
</feature>
<dbReference type="Pfam" id="PF01529">
    <property type="entry name" value="DHHC"/>
    <property type="match status" value="1"/>
</dbReference>
<feature type="domain" description="Palmitoyltransferase DHHC" evidence="8">
    <location>
        <begin position="145"/>
        <end position="284"/>
    </location>
</feature>
<evidence type="ECO:0000313" key="10">
    <source>
        <dbReference type="Proteomes" id="UP000789390"/>
    </source>
</evidence>
<dbReference type="GO" id="GO:0019706">
    <property type="term" value="F:protein-cysteine S-palmitoyltransferase activity"/>
    <property type="evidence" value="ECO:0007669"/>
    <property type="project" value="UniProtKB-EC"/>
</dbReference>
<comment type="similarity">
    <text evidence="7">Belongs to the DHHC palmitoyltransferase family.</text>
</comment>
<dbReference type="EC" id="2.3.1.225" evidence="7"/>
<comment type="subcellular location">
    <subcellularLocation>
        <location evidence="1">Membrane</location>
        <topology evidence="1">Multi-pass membrane protein</topology>
    </subcellularLocation>
</comment>
<keyword evidence="3 7" id="KW-0812">Transmembrane</keyword>
<dbReference type="Proteomes" id="UP000789390">
    <property type="component" value="Unassembled WGS sequence"/>
</dbReference>
<evidence type="ECO:0000256" key="4">
    <source>
        <dbReference type="ARBA" id="ARBA00022989"/>
    </source>
</evidence>
<evidence type="ECO:0000256" key="5">
    <source>
        <dbReference type="ARBA" id="ARBA00023136"/>
    </source>
</evidence>
<dbReference type="InterPro" id="IPR039859">
    <property type="entry name" value="PFA4/ZDH16/20/ERF2-like"/>
</dbReference>
<evidence type="ECO:0000256" key="2">
    <source>
        <dbReference type="ARBA" id="ARBA00022679"/>
    </source>
</evidence>
<evidence type="ECO:0000259" key="8">
    <source>
        <dbReference type="Pfam" id="PF01529"/>
    </source>
</evidence>
<feature type="transmembrane region" description="Helical" evidence="7">
    <location>
        <begin position="101"/>
        <end position="126"/>
    </location>
</feature>